<evidence type="ECO:0000313" key="5">
    <source>
        <dbReference type="Proteomes" id="UP000248066"/>
    </source>
</evidence>
<feature type="compositionally biased region" description="Acidic residues" evidence="1">
    <location>
        <begin position="25"/>
        <end position="115"/>
    </location>
</feature>
<feature type="domain" description="GerMN" evidence="3">
    <location>
        <begin position="152"/>
        <end position="239"/>
    </location>
</feature>
<keyword evidence="5" id="KW-1185">Reference proteome</keyword>
<dbReference type="RefSeq" id="WP_110521620.1">
    <property type="nucleotide sequence ID" value="NZ_PDOF01000004.1"/>
</dbReference>
<feature type="chain" id="PRO_5038728676" description="GerMN domain-containing protein" evidence="2">
    <location>
        <begin position="22"/>
        <end position="260"/>
    </location>
</feature>
<dbReference type="Pfam" id="PF10646">
    <property type="entry name" value="Germane"/>
    <property type="match status" value="1"/>
</dbReference>
<evidence type="ECO:0000313" key="4">
    <source>
        <dbReference type="EMBL" id="PYZ95494.1"/>
    </source>
</evidence>
<feature type="region of interest" description="Disordered" evidence="1">
    <location>
        <begin position="20"/>
        <end position="115"/>
    </location>
</feature>
<accession>A0A2W0H132</accession>
<evidence type="ECO:0000256" key="1">
    <source>
        <dbReference type="SAM" id="MobiDB-lite"/>
    </source>
</evidence>
<proteinExistence type="predicted"/>
<protein>
    <recommendedName>
        <fullName evidence="3">GerMN domain-containing protein</fullName>
    </recommendedName>
</protein>
<dbReference type="Proteomes" id="UP000248066">
    <property type="component" value="Unassembled WGS sequence"/>
</dbReference>
<name>A0A2W0H132_9BACI</name>
<reference evidence="4 5" key="1">
    <citation type="submission" date="2017-10" db="EMBL/GenBank/DDBJ databases">
        <title>Bacillus sp. nov., a halophilic bacterium isolated from a Yangshapao Lake.</title>
        <authorList>
            <person name="Wang H."/>
        </authorList>
    </citation>
    <scope>NUCLEOTIDE SEQUENCE [LARGE SCALE GENOMIC DNA]</scope>
    <source>
        <strain evidence="4 5">YSP-3</strain>
    </source>
</reference>
<evidence type="ECO:0000259" key="3">
    <source>
        <dbReference type="SMART" id="SM00909"/>
    </source>
</evidence>
<sequence length="260" mass="28311">MKKAKWLFVTLSTALVLSACGQGTDSEEDASASAEEAETQEETEDDSDEEEADADEVEEAETDDEPVNDEEEEVEDETAVDDKTEEAEETEESDESTEGEGADSSEGEGSDGSEGEEAVVLEGVDYYFSDDQMMATYRVSTDHTVSHDEEGAREVVQTWVDGPDQGGLYGLFDGSDVTVQSVTFDGQTAYVSFSADIWELNLGSSGELMLSEQLAMLMSQFGFDQTQLLVDGEVPDYFHGHLDVSEPFTAGDASDYQDFQ</sequence>
<dbReference type="PROSITE" id="PS51257">
    <property type="entry name" value="PROKAR_LIPOPROTEIN"/>
    <property type="match status" value="1"/>
</dbReference>
<dbReference type="EMBL" id="PDOF01000004">
    <property type="protein sequence ID" value="PYZ95494.1"/>
    <property type="molecule type" value="Genomic_DNA"/>
</dbReference>
<keyword evidence="2" id="KW-0732">Signal</keyword>
<dbReference type="AlphaFoldDB" id="A0A2W0H132"/>
<organism evidence="4 5">
    <name type="scientific">Alteribacter lacisalsi</name>
    <dbReference type="NCBI Taxonomy" id="2045244"/>
    <lineage>
        <taxon>Bacteria</taxon>
        <taxon>Bacillati</taxon>
        <taxon>Bacillota</taxon>
        <taxon>Bacilli</taxon>
        <taxon>Bacillales</taxon>
        <taxon>Bacillaceae</taxon>
        <taxon>Alteribacter</taxon>
    </lineage>
</organism>
<feature type="signal peptide" evidence="2">
    <location>
        <begin position="1"/>
        <end position="21"/>
    </location>
</feature>
<evidence type="ECO:0000256" key="2">
    <source>
        <dbReference type="SAM" id="SignalP"/>
    </source>
</evidence>
<dbReference type="SMART" id="SM00909">
    <property type="entry name" value="Germane"/>
    <property type="match status" value="1"/>
</dbReference>
<dbReference type="OrthoDB" id="1954033at2"/>
<dbReference type="InterPro" id="IPR019606">
    <property type="entry name" value="GerMN"/>
</dbReference>
<gene>
    <name evidence="4" type="ORF">CR205_18340</name>
</gene>
<comment type="caution">
    <text evidence="4">The sequence shown here is derived from an EMBL/GenBank/DDBJ whole genome shotgun (WGS) entry which is preliminary data.</text>
</comment>